<dbReference type="PANTHER" id="PTHR30629">
    <property type="entry name" value="PROPHAGE INTEGRASE"/>
    <property type="match status" value="1"/>
</dbReference>
<dbReference type="AlphaFoldDB" id="A0AAX3PA31"/>
<dbReference type="EMBL" id="CP118942">
    <property type="protein sequence ID" value="WEE27525.1"/>
    <property type="molecule type" value="Genomic_DNA"/>
</dbReference>
<evidence type="ECO:0000256" key="3">
    <source>
        <dbReference type="ARBA" id="ARBA00023125"/>
    </source>
</evidence>
<feature type="domain" description="Tyr recombinase" evidence="5">
    <location>
        <begin position="217"/>
        <end position="418"/>
    </location>
</feature>
<organism evidence="6 7">
    <name type="scientific">Aeromonas hydrophila</name>
    <dbReference type="NCBI Taxonomy" id="644"/>
    <lineage>
        <taxon>Bacteria</taxon>
        <taxon>Pseudomonadati</taxon>
        <taxon>Pseudomonadota</taxon>
        <taxon>Gammaproteobacteria</taxon>
        <taxon>Aeromonadales</taxon>
        <taxon>Aeromonadaceae</taxon>
        <taxon>Aeromonas</taxon>
    </lineage>
</organism>
<evidence type="ECO:0000256" key="1">
    <source>
        <dbReference type="ARBA" id="ARBA00008857"/>
    </source>
</evidence>
<dbReference type="GO" id="GO:0006310">
    <property type="term" value="P:DNA recombination"/>
    <property type="evidence" value="ECO:0007669"/>
    <property type="project" value="UniProtKB-KW"/>
</dbReference>
<dbReference type="SUPFAM" id="SSF56349">
    <property type="entry name" value="DNA breaking-rejoining enzymes"/>
    <property type="match status" value="1"/>
</dbReference>
<dbReference type="InterPro" id="IPR050808">
    <property type="entry name" value="Phage_Integrase"/>
</dbReference>
<evidence type="ECO:0000256" key="4">
    <source>
        <dbReference type="ARBA" id="ARBA00023172"/>
    </source>
</evidence>
<gene>
    <name evidence="6" type="ORF">PY771_04170</name>
</gene>
<dbReference type="Pfam" id="PF00589">
    <property type="entry name" value="Phage_integrase"/>
    <property type="match status" value="1"/>
</dbReference>
<name>A0AAX3PA31_AERHY</name>
<dbReference type="RefSeq" id="WP_042863034.1">
    <property type="nucleotide sequence ID" value="NZ_CP118942.1"/>
</dbReference>
<dbReference type="Proteomes" id="UP001214666">
    <property type="component" value="Chromosome"/>
</dbReference>
<proteinExistence type="inferred from homology"/>
<comment type="similarity">
    <text evidence="1">Belongs to the 'phage' integrase family.</text>
</comment>
<keyword evidence="3 6" id="KW-0238">DNA-binding</keyword>
<dbReference type="InterPro" id="IPR010998">
    <property type="entry name" value="Integrase_recombinase_N"/>
</dbReference>
<sequence length="456" mass="51042">MIKTDRECSALTPSEGKQRVVMTVSSGGNKGLSLEARAGAASKSWLYRFYIAQKQHKMTLGSYPSMGLAQAREAHAQASLLVKQGIDPRQVVADAKKKNEQMLTLDELFKQWLTHKSTVKRRNGVQTEISPRTASDYRRIYQVHLEKDLGKQRVCDISMAVLHRHYQKLQRVSLEGLRKAMGIMNQVMEEAMRRQLVEISPTLALKPKIYNATPNPPRERWLPVGELRALWLALEEGVTGGGALASGGRGIAASTVLSGSVANAIKMIILTAVRRGEVISMQWAHLDGDRWTIPETKSGRPHVVTLSPLAQTIIEEQRMVCSLVSPYVFESNTKLGHAITGDALMRALDRLQKRKMGEFESFSVHDLRRSVANCCGIELGAGPLEIEHMLNHQISDKLLRTYQAGALRNPEKLRALFLRWGEYVHQHIARPESVVQTEVVGNVIQGCFGKRQWFIK</sequence>
<dbReference type="InterPro" id="IPR013762">
    <property type="entry name" value="Integrase-like_cat_sf"/>
</dbReference>
<evidence type="ECO:0000313" key="7">
    <source>
        <dbReference type="Proteomes" id="UP001214666"/>
    </source>
</evidence>
<dbReference type="Gene3D" id="1.10.150.130">
    <property type="match status" value="1"/>
</dbReference>
<evidence type="ECO:0000313" key="6">
    <source>
        <dbReference type="EMBL" id="WEE27525.1"/>
    </source>
</evidence>
<dbReference type="Gene3D" id="3.30.160.390">
    <property type="entry name" value="Integrase, DNA-binding domain"/>
    <property type="match status" value="1"/>
</dbReference>
<dbReference type="InterPro" id="IPR025166">
    <property type="entry name" value="Integrase_DNA_bind_dom"/>
</dbReference>
<accession>A0AAX3PA31</accession>
<keyword evidence="4" id="KW-0233">DNA recombination</keyword>
<dbReference type="InterPro" id="IPR002104">
    <property type="entry name" value="Integrase_catalytic"/>
</dbReference>
<protein>
    <submittedName>
        <fullName evidence="6">Integrase arm-type DNA-binding domain-containing protein</fullName>
    </submittedName>
</protein>
<dbReference type="InterPro" id="IPR038488">
    <property type="entry name" value="Integrase_DNA-bd_sf"/>
</dbReference>
<reference evidence="6" key="1">
    <citation type="submission" date="2023-02" db="EMBL/GenBank/DDBJ databases">
        <title>The sequence of Aeromonas hydrophila K533.</title>
        <authorList>
            <person name="Luo X."/>
        </authorList>
    </citation>
    <scope>NUCLEOTIDE SEQUENCE</scope>
    <source>
        <strain evidence="6">K533</strain>
    </source>
</reference>
<evidence type="ECO:0000256" key="2">
    <source>
        <dbReference type="ARBA" id="ARBA00022908"/>
    </source>
</evidence>
<dbReference type="PROSITE" id="PS51898">
    <property type="entry name" value="TYR_RECOMBINASE"/>
    <property type="match status" value="1"/>
</dbReference>
<dbReference type="PANTHER" id="PTHR30629:SF2">
    <property type="entry name" value="PROPHAGE INTEGRASE INTS-RELATED"/>
    <property type="match status" value="1"/>
</dbReference>
<keyword evidence="2" id="KW-0229">DNA integration</keyword>
<dbReference type="Pfam" id="PF13356">
    <property type="entry name" value="Arm-DNA-bind_3"/>
    <property type="match status" value="1"/>
</dbReference>
<evidence type="ECO:0000259" key="5">
    <source>
        <dbReference type="PROSITE" id="PS51898"/>
    </source>
</evidence>
<dbReference type="Gene3D" id="1.10.443.10">
    <property type="entry name" value="Intergrase catalytic core"/>
    <property type="match status" value="1"/>
</dbReference>
<dbReference type="InterPro" id="IPR011010">
    <property type="entry name" value="DNA_brk_join_enz"/>
</dbReference>
<dbReference type="GO" id="GO:0003677">
    <property type="term" value="F:DNA binding"/>
    <property type="evidence" value="ECO:0007669"/>
    <property type="project" value="UniProtKB-KW"/>
</dbReference>
<dbReference type="GO" id="GO:0015074">
    <property type="term" value="P:DNA integration"/>
    <property type="evidence" value="ECO:0007669"/>
    <property type="project" value="UniProtKB-KW"/>
</dbReference>